<dbReference type="PROSITE" id="PS50076">
    <property type="entry name" value="DNAJ_2"/>
    <property type="match status" value="1"/>
</dbReference>
<organism evidence="3">
    <name type="scientific">Aplanochytrium stocchinoi</name>
    <dbReference type="NCBI Taxonomy" id="215587"/>
    <lineage>
        <taxon>Eukaryota</taxon>
        <taxon>Sar</taxon>
        <taxon>Stramenopiles</taxon>
        <taxon>Bigyra</taxon>
        <taxon>Labyrinthulomycetes</taxon>
        <taxon>Thraustochytrida</taxon>
        <taxon>Thraustochytriidae</taxon>
        <taxon>Aplanochytrium</taxon>
    </lineage>
</organism>
<dbReference type="SMART" id="SM00271">
    <property type="entry name" value="DnaJ"/>
    <property type="match status" value="1"/>
</dbReference>
<dbReference type="InterPro" id="IPR052423">
    <property type="entry name" value="EMIR"/>
</dbReference>
<feature type="region of interest" description="Disordered" evidence="1">
    <location>
        <begin position="467"/>
        <end position="499"/>
    </location>
</feature>
<evidence type="ECO:0000313" key="3">
    <source>
        <dbReference type="EMBL" id="CAE0433323.1"/>
    </source>
</evidence>
<dbReference type="InterPro" id="IPR026894">
    <property type="entry name" value="DnaJ_X"/>
</dbReference>
<proteinExistence type="predicted"/>
<dbReference type="Pfam" id="PF00226">
    <property type="entry name" value="DnaJ"/>
    <property type="match status" value="1"/>
</dbReference>
<dbReference type="AlphaFoldDB" id="A0A7S3LJK9"/>
<accession>A0A7S3LJK9</accession>
<sequence length="604" mass="66580">MADYSEVKYAEPNMLVVAQVEASDNNNRRTETDCDIGDGNAKFSQVNGAKNQDDVDPELDDLFSMRRPKDALAGFGSGLKNIGKGVVMGVGAAVVCPVHGAKTGGFKGAATGLGSGLLAAVALPVCGIATGVMQMGRGVINTPAAINEGIKGEKTWDKKNRVWFRYNLKDEAKLVLDESEEDFIKRMTKENKANLSNGNGESFNNRESQKEQNKPARKVKELEYYELLGVESNATPGQIKKAYYLKARKLHPDKNPDDPNANEKFQAVGAAYQVLSDTGLREKYDRLGKEGVDDAPLMDSAAFYMMIFGSEKFDAYVGQLKFATMMLLGEEMEGDGSEDFVESIVSSSTNLHLKYIQGKREVSCAQELAKKLDLYVEEVNASDDAKYEEFKKFIEAEAQELTAQAVGGTLLSVIGYVYMEQAKKQLGFKHSVGAGIGLVELRRKGHTIANNFRLVKSSIHGMRHASKEMEAENKEKEKDKACDGEGKEKGNVLKEDEKKKKEEREMESFLVMVDAIWNYSVLDVESTLRHVCQKVLFDNSVSVEARAKRAEGLYVMGKIFKEKGKSAKEGLSAFKDQFRAQINAQTPQETQSADEEASAAPKEN</sequence>
<dbReference type="PANTHER" id="PTHR44094">
    <property type="entry name" value="DNAJ HEAT SHOCK N-TERMINAL DOMAIN-CONTAINING PROTEIN"/>
    <property type="match status" value="1"/>
</dbReference>
<dbReference type="SUPFAM" id="SSF46565">
    <property type="entry name" value="Chaperone J-domain"/>
    <property type="match status" value="1"/>
</dbReference>
<evidence type="ECO:0000256" key="1">
    <source>
        <dbReference type="SAM" id="MobiDB-lite"/>
    </source>
</evidence>
<dbReference type="InterPro" id="IPR018253">
    <property type="entry name" value="DnaJ_domain_CS"/>
</dbReference>
<dbReference type="PRINTS" id="PR00625">
    <property type="entry name" value="JDOMAIN"/>
</dbReference>
<feature type="compositionally biased region" description="Basic and acidic residues" evidence="1">
    <location>
        <begin position="207"/>
        <end position="216"/>
    </location>
</feature>
<feature type="compositionally biased region" description="Polar residues" evidence="1">
    <location>
        <begin position="580"/>
        <end position="591"/>
    </location>
</feature>
<dbReference type="PANTHER" id="PTHR44094:SF8">
    <property type="entry name" value="DNAJ HEAT SHOCK N-TERMINAL DOMAIN-CONTAINING PROTEIN-RELATED"/>
    <property type="match status" value="1"/>
</dbReference>
<gene>
    <name evidence="3" type="ORF">ASTO00021_LOCUS3644</name>
</gene>
<feature type="compositionally biased region" description="Polar residues" evidence="1">
    <location>
        <begin position="193"/>
        <end position="206"/>
    </location>
</feature>
<dbReference type="EMBL" id="HBIN01005080">
    <property type="protein sequence ID" value="CAE0433323.1"/>
    <property type="molecule type" value="Transcribed_RNA"/>
</dbReference>
<dbReference type="InterPro" id="IPR001623">
    <property type="entry name" value="DnaJ_domain"/>
</dbReference>
<feature type="region of interest" description="Disordered" evidence="1">
    <location>
        <begin position="580"/>
        <end position="604"/>
    </location>
</feature>
<name>A0A7S3LJK9_9STRA</name>
<reference evidence="3" key="1">
    <citation type="submission" date="2021-01" db="EMBL/GenBank/DDBJ databases">
        <authorList>
            <person name="Corre E."/>
            <person name="Pelletier E."/>
            <person name="Niang G."/>
            <person name="Scheremetjew M."/>
            <person name="Finn R."/>
            <person name="Kale V."/>
            <person name="Holt S."/>
            <person name="Cochrane G."/>
            <person name="Meng A."/>
            <person name="Brown T."/>
            <person name="Cohen L."/>
        </authorList>
    </citation>
    <scope>NUCLEOTIDE SEQUENCE</scope>
    <source>
        <strain evidence="3">GSBS06</strain>
    </source>
</reference>
<feature type="region of interest" description="Disordered" evidence="1">
    <location>
        <begin position="191"/>
        <end position="216"/>
    </location>
</feature>
<dbReference type="Gene3D" id="1.10.287.110">
    <property type="entry name" value="DnaJ domain"/>
    <property type="match status" value="1"/>
</dbReference>
<dbReference type="Pfam" id="PF14308">
    <property type="entry name" value="DnaJ-X"/>
    <property type="match status" value="1"/>
</dbReference>
<feature type="domain" description="J" evidence="2">
    <location>
        <begin position="223"/>
        <end position="288"/>
    </location>
</feature>
<dbReference type="PROSITE" id="PS00636">
    <property type="entry name" value="DNAJ_1"/>
    <property type="match status" value="1"/>
</dbReference>
<dbReference type="CDD" id="cd06257">
    <property type="entry name" value="DnaJ"/>
    <property type="match status" value="1"/>
</dbReference>
<protein>
    <recommendedName>
        <fullName evidence="2">J domain-containing protein</fullName>
    </recommendedName>
</protein>
<evidence type="ECO:0000259" key="2">
    <source>
        <dbReference type="PROSITE" id="PS50076"/>
    </source>
</evidence>
<dbReference type="InterPro" id="IPR036869">
    <property type="entry name" value="J_dom_sf"/>
</dbReference>